<keyword evidence="1" id="KW-1133">Transmembrane helix</keyword>
<dbReference type="AlphaFoldDB" id="A0A183CT59"/>
<sequence length="114" mass="12430">MTGLMILLVFVLLLLCVGTIVMLICYQRSKVQQRRAEKELYEATTARRAPGSEVAQSGGGIYSRPMYGSTAAQPAQYPQHQQPQHYGMAQAVSATMGHGHGHYSNGGGMATRRF</sequence>
<evidence type="ECO:0000313" key="2">
    <source>
        <dbReference type="Proteomes" id="UP000050741"/>
    </source>
</evidence>
<evidence type="ECO:0000256" key="1">
    <source>
        <dbReference type="SAM" id="Phobius"/>
    </source>
</evidence>
<feature type="transmembrane region" description="Helical" evidence="1">
    <location>
        <begin position="6"/>
        <end position="26"/>
    </location>
</feature>
<protein>
    <submittedName>
        <fullName evidence="3">Secreted protein</fullName>
    </submittedName>
</protein>
<organism evidence="2 3">
    <name type="scientific">Globodera pallida</name>
    <name type="common">Potato cyst nematode worm</name>
    <name type="synonym">Heterodera pallida</name>
    <dbReference type="NCBI Taxonomy" id="36090"/>
    <lineage>
        <taxon>Eukaryota</taxon>
        <taxon>Metazoa</taxon>
        <taxon>Ecdysozoa</taxon>
        <taxon>Nematoda</taxon>
        <taxon>Chromadorea</taxon>
        <taxon>Rhabditida</taxon>
        <taxon>Tylenchina</taxon>
        <taxon>Tylenchomorpha</taxon>
        <taxon>Tylenchoidea</taxon>
        <taxon>Heteroderidae</taxon>
        <taxon>Heteroderinae</taxon>
        <taxon>Globodera</taxon>
    </lineage>
</organism>
<reference evidence="2" key="1">
    <citation type="submission" date="2014-05" db="EMBL/GenBank/DDBJ databases">
        <title>The genome and life-stage specific transcriptomes of Globodera pallida elucidate key aspects of plant parasitism by a cyst nematode.</title>
        <authorList>
            <person name="Cotton J.A."/>
            <person name="Lilley C.J."/>
            <person name="Jones L.M."/>
            <person name="Kikuchi T."/>
            <person name="Reid A.J."/>
            <person name="Thorpe P."/>
            <person name="Tsai I.J."/>
            <person name="Beasley H."/>
            <person name="Blok V."/>
            <person name="Cock P.J.A."/>
            <person name="Van den Akker S.E."/>
            <person name="Holroyd N."/>
            <person name="Hunt M."/>
            <person name="Mantelin S."/>
            <person name="Naghra H."/>
            <person name="Pain A."/>
            <person name="Palomares-Rius J.E."/>
            <person name="Zarowiecki M."/>
            <person name="Berriman M."/>
            <person name="Jones J.T."/>
            <person name="Urwin P.E."/>
        </authorList>
    </citation>
    <scope>NUCLEOTIDE SEQUENCE [LARGE SCALE GENOMIC DNA]</scope>
    <source>
        <strain evidence="2">Lindley</strain>
    </source>
</reference>
<reference evidence="3" key="2">
    <citation type="submission" date="2016-06" db="UniProtKB">
        <authorList>
            <consortium name="WormBaseParasite"/>
        </authorList>
    </citation>
    <scope>IDENTIFICATION</scope>
</reference>
<keyword evidence="2" id="KW-1185">Reference proteome</keyword>
<dbReference type="WBParaSite" id="GPLIN_001606700">
    <property type="protein sequence ID" value="GPLIN_001606700"/>
    <property type="gene ID" value="GPLIN_001606700"/>
</dbReference>
<proteinExistence type="predicted"/>
<name>A0A183CT59_GLOPA</name>
<accession>A0A183CT59</accession>
<keyword evidence="1" id="KW-0472">Membrane</keyword>
<evidence type="ECO:0000313" key="3">
    <source>
        <dbReference type="WBParaSite" id="GPLIN_001606700"/>
    </source>
</evidence>
<keyword evidence="1" id="KW-0812">Transmembrane</keyword>
<dbReference type="Proteomes" id="UP000050741">
    <property type="component" value="Unassembled WGS sequence"/>
</dbReference>